<dbReference type="PANTHER" id="PTHR10010:SF46">
    <property type="entry name" value="SODIUM-DEPENDENT PHOSPHATE TRANSPORT PROTEIN 2B"/>
    <property type="match status" value="1"/>
</dbReference>
<evidence type="ECO:0000256" key="6">
    <source>
        <dbReference type="SAM" id="Phobius"/>
    </source>
</evidence>
<keyword evidence="5 6" id="KW-0472">Membrane</keyword>
<keyword evidence="3 6" id="KW-0812">Transmembrane</keyword>
<sequence>MPITYIFGLLGGFAFFIYGMDLMSAGLELVAGDRLHKWIEKMTSSTLKGLLVGIGVTALIQSSSGTTVMVVGFVNAGLMTIEQAVGIIMGANIGTTITGQLVALDISSIAPLLAFIGFFIRKFIKKPTVKYLGQVILGLGLLFMGMQLMSSSMSPLREYEGFRNLLISISNPLLGIIAGAVITAIIQASAASLGILQAIANEGLIGLHGSMYIICGFNIGTCITSVLSSIGTSKNAQRTAAVHVLFNLIGTIIFVIIAQFIPIDKFIESISRALPAAQIANMHTFFNIMATVILIPFSKYLAKLSTFIIRGKDKEQEEMSLQYINPKKTMREAATELTDIRAEAHRMIDIAIANFKISMDLISKFEEEKYETVFHNEKILNFLNSNITRYIIGCLSMEMDENMAANYTGYMRIVRDVERIGDHAKSIAEGAKLKEDKKLIYTEESIKELNAVQTSISTMFNTVITELPSQEKKDRLKFFSNRIEAYVDDYRNEHMDRMRLGVCDPESGLVFEKTLSALERIQAYIYNVGKLIIN</sequence>
<dbReference type="SUPFAM" id="SSF109755">
    <property type="entry name" value="PhoU-like"/>
    <property type="match status" value="1"/>
</dbReference>
<evidence type="ECO:0000256" key="5">
    <source>
        <dbReference type="ARBA" id="ARBA00023136"/>
    </source>
</evidence>
<dbReference type="PANTHER" id="PTHR10010">
    <property type="entry name" value="SOLUTE CARRIER FAMILY 34 SODIUM PHOSPHATE , MEMBER 2-RELATED"/>
    <property type="match status" value="1"/>
</dbReference>
<feature type="domain" description="PhoU" evidence="7">
    <location>
        <begin position="345"/>
        <end position="429"/>
    </location>
</feature>
<dbReference type="Pfam" id="PF02690">
    <property type="entry name" value="Na_Pi_cotrans"/>
    <property type="match status" value="2"/>
</dbReference>
<protein>
    <submittedName>
        <fullName evidence="8">Phosphate:Na+ symporter</fullName>
    </submittedName>
</protein>
<feature type="transmembrane region" description="Helical" evidence="6">
    <location>
        <begin position="50"/>
        <end position="77"/>
    </location>
</feature>
<reference evidence="8 9" key="1">
    <citation type="submission" date="2023-07" db="EMBL/GenBank/DDBJ databases">
        <title>Genomic Encyclopedia of Type Strains, Phase IV (KMG-IV): sequencing the most valuable type-strain genomes for metagenomic binning, comparative biology and taxonomic classification.</title>
        <authorList>
            <person name="Goeker M."/>
        </authorList>
    </citation>
    <scope>NUCLEOTIDE SEQUENCE [LARGE SCALE GENOMIC DNA]</scope>
    <source>
        <strain evidence="8 9">DSM 22616</strain>
    </source>
</reference>
<evidence type="ECO:0000256" key="3">
    <source>
        <dbReference type="ARBA" id="ARBA00022692"/>
    </source>
</evidence>
<dbReference type="EMBL" id="JAUSTN010000008">
    <property type="protein sequence ID" value="MDQ0275542.1"/>
    <property type="molecule type" value="Genomic_DNA"/>
</dbReference>
<comment type="subcellular location">
    <subcellularLocation>
        <location evidence="1">Cell membrane</location>
        <topology evidence="1">Multi-pass membrane protein</topology>
    </subcellularLocation>
</comment>
<feature type="transmembrane region" description="Helical" evidence="6">
    <location>
        <begin position="131"/>
        <end position="153"/>
    </location>
</feature>
<dbReference type="InterPro" id="IPR026022">
    <property type="entry name" value="PhoU_dom"/>
</dbReference>
<gene>
    <name evidence="8" type="ORF">J2S72_001571</name>
</gene>
<evidence type="ECO:0000313" key="9">
    <source>
        <dbReference type="Proteomes" id="UP001236559"/>
    </source>
</evidence>
<accession>A0ABU0AXM7</accession>
<dbReference type="NCBIfam" id="TIGR00704">
    <property type="entry name" value="NaPi_cotrn_rel"/>
    <property type="match status" value="1"/>
</dbReference>
<evidence type="ECO:0000313" key="8">
    <source>
        <dbReference type="EMBL" id="MDQ0275542.1"/>
    </source>
</evidence>
<feature type="transmembrane region" description="Helical" evidence="6">
    <location>
        <begin position="211"/>
        <end position="230"/>
    </location>
</feature>
<feature type="transmembrane region" description="Helical" evidence="6">
    <location>
        <begin position="242"/>
        <end position="263"/>
    </location>
</feature>
<dbReference type="NCBIfam" id="NF037997">
    <property type="entry name" value="Na_Pi_symport"/>
    <property type="match status" value="1"/>
</dbReference>
<dbReference type="InterPro" id="IPR003841">
    <property type="entry name" value="Na/Pi_transpt"/>
</dbReference>
<keyword evidence="4 6" id="KW-1133">Transmembrane helix</keyword>
<evidence type="ECO:0000259" key="7">
    <source>
        <dbReference type="Pfam" id="PF01895"/>
    </source>
</evidence>
<feature type="transmembrane region" description="Helical" evidence="6">
    <location>
        <begin position="97"/>
        <end position="119"/>
    </location>
</feature>
<dbReference type="InterPro" id="IPR004633">
    <property type="entry name" value="NaPi_cotrn-rel/YqeW-like"/>
</dbReference>
<keyword evidence="9" id="KW-1185">Reference proteome</keyword>
<dbReference type="Gene3D" id="1.20.58.220">
    <property type="entry name" value="Phosphate transport system protein phou homolog 2, domain 2"/>
    <property type="match status" value="1"/>
</dbReference>
<evidence type="ECO:0000256" key="1">
    <source>
        <dbReference type="ARBA" id="ARBA00004651"/>
    </source>
</evidence>
<feature type="transmembrane region" description="Helical" evidence="6">
    <location>
        <begin position="284"/>
        <end position="302"/>
    </location>
</feature>
<dbReference type="InterPro" id="IPR038078">
    <property type="entry name" value="PhoU-like_sf"/>
</dbReference>
<name>A0ABU0AXM7_9FIRM</name>
<evidence type="ECO:0000256" key="4">
    <source>
        <dbReference type="ARBA" id="ARBA00022989"/>
    </source>
</evidence>
<organism evidence="8 9">
    <name type="scientific">Peptoniphilus koenoeneniae</name>
    <dbReference type="NCBI Taxonomy" id="507751"/>
    <lineage>
        <taxon>Bacteria</taxon>
        <taxon>Bacillati</taxon>
        <taxon>Bacillota</taxon>
        <taxon>Tissierellia</taxon>
        <taxon>Tissierellales</taxon>
        <taxon>Peptoniphilaceae</taxon>
        <taxon>Peptoniphilus</taxon>
    </lineage>
</organism>
<dbReference type="RefSeq" id="WP_307495292.1">
    <property type="nucleotide sequence ID" value="NZ_JAUSTN010000008.1"/>
</dbReference>
<comment type="caution">
    <text evidence="8">The sequence shown here is derived from an EMBL/GenBank/DDBJ whole genome shotgun (WGS) entry which is preliminary data.</text>
</comment>
<feature type="transmembrane region" description="Helical" evidence="6">
    <location>
        <begin position="173"/>
        <end position="199"/>
    </location>
</feature>
<proteinExistence type="predicted"/>
<dbReference type="Proteomes" id="UP001236559">
    <property type="component" value="Unassembled WGS sequence"/>
</dbReference>
<evidence type="ECO:0000256" key="2">
    <source>
        <dbReference type="ARBA" id="ARBA00022475"/>
    </source>
</evidence>
<dbReference type="Pfam" id="PF01895">
    <property type="entry name" value="PhoU"/>
    <property type="match status" value="1"/>
</dbReference>
<feature type="transmembrane region" description="Helical" evidence="6">
    <location>
        <begin position="6"/>
        <end position="30"/>
    </location>
</feature>
<keyword evidence="2" id="KW-1003">Cell membrane</keyword>